<dbReference type="CDD" id="cd05289">
    <property type="entry name" value="MDR_like_2"/>
    <property type="match status" value="1"/>
</dbReference>
<feature type="domain" description="Enoyl reductase (ER)" evidence="2">
    <location>
        <begin position="23"/>
        <end position="326"/>
    </location>
</feature>
<dbReference type="InterPro" id="IPR020843">
    <property type="entry name" value="ER"/>
</dbReference>
<dbReference type="InterPro" id="IPR011032">
    <property type="entry name" value="GroES-like_sf"/>
</dbReference>
<organism evidence="3 4">
    <name type="scientific">Diaminobutyricimonas aerilata</name>
    <dbReference type="NCBI Taxonomy" id="1162967"/>
    <lineage>
        <taxon>Bacteria</taxon>
        <taxon>Bacillati</taxon>
        <taxon>Actinomycetota</taxon>
        <taxon>Actinomycetes</taxon>
        <taxon>Micrococcales</taxon>
        <taxon>Microbacteriaceae</taxon>
        <taxon>Diaminobutyricimonas</taxon>
    </lineage>
</organism>
<evidence type="ECO:0000256" key="1">
    <source>
        <dbReference type="ARBA" id="ARBA00023002"/>
    </source>
</evidence>
<dbReference type="AlphaFoldDB" id="A0A2M9CGJ4"/>
<dbReference type="InterPro" id="IPR013154">
    <property type="entry name" value="ADH-like_N"/>
</dbReference>
<dbReference type="Proteomes" id="UP000228758">
    <property type="component" value="Unassembled WGS sequence"/>
</dbReference>
<dbReference type="GO" id="GO:0016491">
    <property type="term" value="F:oxidoreductase activity"/>
    <property type="evidence" value="ECO:0007669"/>
    <property type="project" value="UniProtKB-KW"/>
</dbReference>
<evidence type="ECO:0000313" key="4">
    <source>
        <dbReference type="Proteomes" id="UP000228758"/>
    </source>
</evidence>
<keyword evidence="4" id="KW-1185">Reference proteome</keyword>
<accession>A0A2M9CGJ4</accession>
<keyword evidence="1" id="KW-0560">Oxidoreductase</keyword>
<dbReference type="SUPFAM" id="SSF50129">
    <property type="entry name" value="GroES-like"/>
    <property type="match status" value="1"/>
</dbReference>
<dbReference type="InterPro" id="IPR002364">
    <property type="entry name" value="Quin_OxRdtase/zeta-crystal_CS"/>
</dbReference>
<gene>
    <name evidence="3" type="ORF">CLV46_0514</name>
</gene>
<name>A0A2M9CGJ4_9MICO</name>
<dbReference type="Pfam" id="PF13602">
    <property type="entry name" value="ADH_zinc_N_2"/>
    <property type="match status" value="1"/>
</dbReference>
<dbReference type="InterPro" id="IPR036291">
    <property type="entry name" value="NAD(P)-bd_dom_sf"/>
</dbReference>
<dbReference type="Gene3D" id="3.90.180.10">
    <property type="entry name" value="Medium-chain alcohol dehydrogenases, catalytic domain"/>
    <property type="match status" value="1"/>
</dbReference>
<dbReference type="SUPFAM" id="SSF51735">
    <property type="entry name" value="NAD(P)-binding Rossmann-fold domains"/>
    <property type="match status" value="1"/>
</dbReference>
<proteinExistence type="predicted"/>
<protein>
    <submittedName>
        <fullName evidence="3">NADPH:quinone reductase-like Zn-dependent oxidoreductase</fullName>
    </submittedName>
</protein>
<comment type="caution">
    <text evidence="3">The sequence shown here is derived from an EMBL/GenBank/DDBJ whole genome shotgun (WGS) entry which is preliminary data.</text>
</comment>
<dbReference type="PROSITE" id="PS01162">
    <property type="entry name" value="QOR_ZETA_CRYSTAL"/>
    <property type="match status" value="1"/>
</dbReference>
<evidence type="ECO:0000259" key="2">
    <source>
        <dbReference type="SMART" id="SM00829"/>
    </source>
</evidence>
<dbReference type="SMART" id="SM00829">
    <property type="entry name" value="PKS_ER"/>
    <property type="match status" value="1"/>
</dbReference>
<sequence length="331" mass="34577">MLDGGDANDGKGAMRAVVMDQLGGPEVLSVADVASPVRVNAEFLVKVVAAGVNPIDAKTRAGRGVSAAIDHFPAVLGNDFSGIVVEAPYEAHPYQPGTEVYGMTTVPRVGGTYAEYVAVSSLSLTRKPTTLSHVEAAAVPLAALTAWGMVVEVAKAHEGQRMLIHAASGGVGHFAVQFARYFGAHVIATGSTAKVAWLRELGANRTIDYTATRFEDEVGDLDVVIDLVGNVHDETGRRSLRTLRPGGLIVNAPTGSWPGFATEVAEAGLRGTTYKVAPDGATLAVISRLLQSGDVRVYVDRVFDLADAAAAHTAIEQGHTRGKIVLKVSDG</sequence>
<dbReference type="Pfam" id="PF08240">
    <property type="entry name" value="ADH_N"/>
    <property type="match status" value="1"/>
</dbReference>
<evidence type="ECO:0000313" key="3">
    <source>
        <dbReference type="EMBL" id="PJJ70980.1"/>
    </source>
</evidence>
<dbReference type="InterPro" id="IPR050700">
    <property type="entry name" value="YIM1/Zinc_Alcohol_DH_Fams"/>
</dbReference>
<dbReference type="PANTHER" id="PTHR11695">
    <property type="entry name" value="ALCOHOL DEHYDROGENASE RELATED"/>
    <property type="match status" value="1"/>
</dbReference>
<dbReference type="GO" id="GO:0008270">
    <property type="term" value="F:zinc ion binding"/>
    <property type="evidence" value="ECO:0007669"/>
    <property type="project" value="InterPro"/>
</dbReference>
<dbReference type="Gene3D" id="3.40.50.720">
    <property type="entry name" value="NAD(P)-binding Rossmann-like Domain"/>
    <property type="match status" value="1"/>
</dbReference>
<dbReference type="PANTHER" id="PTHR11695:SF294">
    <property type="entry name" value="RETICULON-4-INTERACTING PROTEIN 1, MITOCHONDRIAL"/>
    <property type="match status" value="1"/>
</dbReference>
<reference evidence="3 4" key="1">
    <citation type="submission" date="2017-11" db="EMBL/GenBank/DDBJ databases">
        <title>Genomic Encyclopedia of Archaeal and Bacterial Type Strains, Phase II (KMG-II): From Individual Species to Whole Genera.</title>
        <authorList>
            <person name="Goeker M."/>
        </authorList>
    </citation>
    <scope>NUCLEOTIDE SEQUENCE [LARGE SCALE GENOMIC DNA]</scope>
    <source>
        <strain evidence="3 4">DSM 27393</strain>
    </source>
</reference>
<dbReference type="EMBL" id="PGFF01000001">
    <property type="protein sequence ID" value="PJJ70980.1"/>
    <property type="molecule type" value="Genomic_DNA"/>
</dbReference>